<evidence type="ECO:0000313" key="2">
    <source>
        <dbReference type="Proteomes" id="UP000191500"/>
    </source>
</evidence>
<protein>
    <recommendedName>
        <fullName evidence="3">F-box domain-containing protein</fullName>
    </recommendedName>
</protein>
<proteinExistence type="predicted"/>
<evidence type="ECO:0008006" key="3">
    <source>
        <dbReference type="Google" id="ProtNLM"/>
    </source>
</evidence>
<comment type="caution">
    <text evidence="1">The sequence shown here is derived from an EMBL/GenBank/DDBJ whole genome shotgun (WGS) entry which is preliminary data.</text>
</comment>
<dbReference type="SUPFAM" id="SSF81383">
    <property type="entry name" value="F-box domain"/>
    <property type="match status" value="1"/>
</dbReference>
<name>A0A1V6V8E2_9EURO</name>
<dbReference type="AlphaFoldDB" id="A0A1V6V8E2"/>
<dbReference type="EMBL" id="MDDG01000001">
    <property type="protein sequence ID" value="OQE46723.1"/>
    <property type="molecule type" value="Genomic_DNA"/>
</dbReference>
<reference evidence="2" key="1">
    <citation type="journal article" date="2017" name="Nat. Microbiol.">
        <title>Global analysis of biosynthetic gene clusters reveals vast potential of secondary metabolite production in Penicillium species.</title>
        <authorList>
            <person name="Nielsen J.C."/>
            <person name="Grijseels S."/>
            <person name="Prigent S."/>
            <person name="Ji B."/>
            <person name="Dainat J."/>
            <person name="Nielsen K.F."/>
            <person name="Frisvad J.C."/>
            <person name="Workman M."/>
            <person name="Nielsen J."/>
        </authorList>
    </citation>
    <scope>NUCLEOTIDE SEQUENCE [LARGE SCALE GENOMIC DNA]</scope>
    <source>
        <strain evidence="2">IBT 31321</strain>
    </source>
</reference>
<organism evidence="1 2">
    <name type="scientific">Penicillium coprophilum</name>
    <dbReference type="NCBI Taxonomy" id="36646"/>
    <lineage>
        <taxon>Eukaryota</taxon>
        <taxon>Fungi</taxon>
        <taxon>Dikarya</taxon>
        <taxon>Ascomycota</taxon>
        <taxon>Pezizomycotina</taxon>
        <taxon>Eurotiomycetes</taxon>
        <taxon>Eurotiomycetidae</taxon>
        <taxon>Eurotiales</taxon>
        <taxon>Aspergillaceae</taxon>
        <taxon>Penicillium</taxon>
    </lineage>
</organism>
<dbReference type="Proteomes" id="UP000191500">
    <property type="component" value="Unassembled WGS sequence"/>
</dbReference>
<evidence type="ECO:0000313" key="1">
    <source>
        <dbReference type="EMBL" id="OQE46723.1"/>
    </source>
</evidence>
<sequence length="297" mass="34239">MGLDHFPEELIEVILILVDDEQTLLLAQRVCRRWARCIQASRALQQALFYRPLQPALPNTTIPQRNSLLAAKFPYWFPNDDQASRNSLFGAGDMREFLDKSAAWLHPSASWRRMLVQQPPAMSLGWISRQETPIGHISLQQWELSLEEYGGLRMNMLYDLVVKSSDDAAAFFYWRMHWSYPGLESYSISCDPDIQMDRVDYYLEAMMSANAQTDIVLDTWNTAHLGSHIRPVFGKDTWTWDLVLGLRSPMGDVNLDVVYGLRQIKELRSWEVGLASWYMHEMHGDGCGYSPMDDPDL</sequence>
<dbReference type="InterPro" id="IPR036047">
    <property type="entry name" value="F-box-like_dom_sf"/>
</dbReference>
<dbReference type="STRING" id="36646.A0A1V6V8E2"/>
<gene>
    <name evidence="1" type="ORF">PENCOP_c001G07112</name>
</gene>
<accession>A0A1V6V8E2</accession>
<keyword evidence="2" id="KW-1185">Reference proteome</keyword>